<organism evidence="1 2">
    <name type="scientific">Corchorus olitorius</name>
    <dbReference type="NCBI Taxonomy" id="93759"/>
    <lineage>
        <taxon>Eukaryota</taxon>
        <taxon>Viridiplantae</taxon>
        <taxon>Streptophyta</taxon>
        <taxon>Embryophyta</taxon>
        <taxon>Tracheophyta</taxon>
        <taxon>Spermatophyta</taxon>
        <taxon>Magnoliopsida</taxon>
        <taxon>eudicotyledons</taxon>
        <taxon>Gunneridae</taxon>
        <taxon>Pentapetalae</taxon>
        <taxon>rosids</taxon>
        <taxon>malvids</taxon>
        <taxon>Malvales</taxon>
        <taxon>Malvaceae</taxon>
        <taxon>Grewioideae</taxon>
        <taxon>Apeibeae</taxon>
        <taxon>Corchorus</taxon>
    </lineage>
</organism>
<keyword evidence="2" id="KW-1185">Reference proteome</keyword>
<dbReference type="EMBL" id="AWUE01020885">
    <property type="protein sequence ID" value="OMO64662.1"/>
    <property type="molecule type" value="Genomic_DNA"/>
</dbReference>
<dbReference type="PANTHER" id="PTHR47382:SF3">
    <property type="entry name" value="ADENINE NUCLEOTIDE ALPHA HYDROLASES-LIKE SUPERFAMILY PROTEIN"/>
    <property type="match status" value="1"/>
</dbReference>
<reference evidence="2" key="1">
    <citation type="submission" date="2013-09" db="EMBL/GenBank/DDBJ databases">
        <title>Corchorus olitorius genome sequencing.</title>
        <authorList>
            <person name="Alam M."/>
            <person name="Haque M.S."/>
            <person name="Islam M.S."/>
            <person name="Emdad E.M."/>
            <person name="Islam M.M."/>
            <person name="Ahmed B."/>
            <person name="Halim A."/>
            <person name="Hossen Q.M.M."/>
            <person name="Hossain M.Z."/>
            <person name="Ahmed R."/>
            <person name="Khan M.M."/>
            <person name="Islam R."/>
            <person name="Rashid M.M."/>
            <person name="Khan S.A."/>
            <person name="Rahman M.S."/>
            <person name="Alam M."/>
            <person name="Yahiya A.S."/>
            <person name="Khan M.S."/>
            <person name="Azam M.S."/>
            <person name="Haque T."/>
            <person name="Lashkar M.Z.H."/>
            <person name="Akhand A.I."/>
            <person name="Morshed G."/>
            <person name="Roy S."/>
            <person name="Uddin K.S."/>
            <person name="Rabeya T."/>
            <person name="Hossain A.S."/>
            <person name="Chowdhury A."/>
            <person name="Snigdha A.R."/>
            <person name="Mortoza M.S."/>
            <person name="Matin S.A."/>
            <person name="Hoque S.M.E."/>
            <person name="Islam M.K."/>
            <person name="Roy D.K."/>
            <person name="Haider R."/>
            <person name="Moosa M.M."/>
            <person name="Elias S.M."/>
            <person name="Hasan A.M."/>
            <person name="Jahan S."/>
            <person name="Shafiuddin M."/>
            <person name="Mahmood N."/>
            <person name="Shommy N.S."/>
        </authorList>
    </citation>
    <scope>NUCLEOTIDE SEQUENCE [LARGE SCALE GENOMIC DNA]</scope>
    <source>
        <strain evidence="2">cv. O-4</strain>
    </source>
</reference>
<sequence length="98" mass="10696">MVAKAVLDLIPILNITKLVVGTTNSNPIPSPRKVKSRKCSGIADEIFHNAPITCEVKVVRGGKELIIGSPSPSPSLRPNLEDNFKDNSFSCMCFRPKF</sequence>
<protein>
    <submittedName>
        <fullName evidence="1">Uncharacterized protein</fullName>
    </submittedName>
</protein>
<comment type="caution">
    <text evidence="1">The sequence shown here is derived from an EMBL/GenBank/DDBJ whole genome shotgun (WGS) entry which is preliminary data.</text>
</comment>
<accession>A0A1R3H2T7</accession>
<dbReference type="Proteomes" id="UP000187203">
    <property type="component" value="Unassembled WGS sequence"/>
</dbReference>
<evidence type="ECO:0000313" key="2">
    <source>
        <dbReference type="Proteomes" id="UP000187203"/>
    </source>
</evidence>
<name>A0A1R3H2T7_9ROSI</name>
<evidence type="ECO:0000313" key="1">
    <source>
        <dbReference type="EMBL" id="OMO64662.1"/>
    </source>
</evidence>
<dbReference type="PANTHER" id="PTHR47382">
    <property type="entry name" value="U-BOX DOMAIN-CONTAINING PROTEIN 52-LIKE"/>
    <property type="match status" value="1"/>
</dbReference>
<dbReference type="AlphaFoldDB" id="A0A1R3H2T7"/>
<proteinExistence type="predicted"/>
<dbReference type="OrthoDB" id="1654852at2759"/>
<gene>
    <name evidence="1" type="ORF">COLO4_31946</name>
</gene>